<proteinExistence type="predicted"/>
<name>A0A8T0D8T9_9TREM</name>
<dbReference type="OrthoDB" id="6263182at2759"/>
<organism evidence="2 3">
    <name type="scientific">Paragonimus westermani</name>
    <dbReference type="NCBI Taxonomy" id="34504"/>
    <lineage>
        <taxon>Eukaryota</taxon>
        <taxon>Metazoa</taxon>
        <taxon>Spiralia</taxon>
        <taxon>Lophotrochozoa</taxon>
        <taxon>Platyhelminthes</taxon>
        <taxon>Trematoda</taxon>
        <taxon>Digenea</taxon>
        <taxon>Plagiorchiida</taxon>
        <taxon>Troglotremata</taxon>
        <taxon>Troglotrematidae</taxon>
        <taxon>Paragonimus</taxon>
    </lineage>
</organism>
<feature type="compositionally biased region" description="Basic and acidic residues" evidence="1">
    <location>
        <begin position="178"/>
        <end position="187"/>
    </location>
</feature>
<feature type="region of interest" description="Disordered" evidence="1">
    <location>
        <begin position="298"/>
        <end position="317"/>
    </location>
</feature>
<dbReference type="EMBL" id="JTDF01010256">
    <property type="protein sequence ID" value="KAF8563932.1"/>
    <property type="molecule type" value="Genomic_DNA"/>
</dbReference>
<feature type="compositionally biased region" description="Polar residues" evidence="1">
    <location>
        <begin position="196"/>
        <end position="205"/>
    </location>
</feature>
<keyword evidence="3" id="KW-1185">Reference proteome</keyword>
<protein>
    <submittedName>
        <fullName evidence="2">Uncharacterized protein</fullName>
    </submittedName>
</protein>
<feature type="region of interest" description="Disordered" evidence="1">
    <location>
        <begin position="171"/>
        <end position="252"/>
    </location>
</feature>
<feature type="compositionally biased region" description="Polar residues" evidence="1">
    <location>
        <begin position="232"/>
        <end position="246"/>
    </location>
</feature>
<dbReference type="Proteomes" id="UP000699462">
    <property type="component" value="Unassembled WGS sequence"/>
</dbReference>
<evidence type="ECO:0000256" key="1">
    <source>
        <dbReference type="SAM" id="MobiDB-lite"/>
    </source>
</evidence>
<feature type="non-terminal residue" evidence="2">
    <location>
        <position position="371"/>
    </location>
</feature>
<feature type="compositionally biased region" description="Acidic residues" evidence="1">
    <location>
        <begin position="221"/>
        <end position="231"/>
    </location>
</feature>
<gene>
    <name evidence="2" type="ORF">P879_03631</name>
</gene>
<feature type="compositionally biased region" description="Polar residues" evidence="1">
    <location>
        <begin position="298"/>
        <end position="312"/>
    </location>
</feature>
<accession>A0A8T0D8T9</accession>
<evidence type="ECO:0000313" key="3">
    <source>
        <dbReference type="Proteomes" id="UP000699462"/>
    </source>
</evidence>
<reference evidence="2 3" key="1">
    <citation type="submission" date="2019-07" db="EMBL/GenBank/DDBJ databases">
        <title>Annotation for the trematode Paragonimus westermani.</title>
        <authorList>
            <person name="Choi Y.-J."/>
        </authorList>
    </citation>
    <scope>NUCLEOTIDE SEQUENCE [LARGE SCALE GENOMIC DNA]</scope>
    <source>
        <strain evidence="2">180907_Pwestermani</strain>
    </source>
</reference>
<evidence type="ECO:0000313" key="2">
    <source>
        <dbReference type="EMBL" id="KAF8563932.1"/>
    </source>
</evidence>
<dbReference type="AlphaFoldDB" id="A0A8T0D8T9"/>
<comment type="caution">
    <text evidence="2">The sequence shown here is derived from an EMBL/GenBank/DDBJ whole genome shotgun (WGS) entry which is preliminary data.</text>
</comment>
<sequence length="371" mass="40722">TTFAPIYQGKESYIPIKTIASENLRSSNSSVLHKSGNTAESDTSHAPICDLSTDQYTCHLDGSTHDTVKTHANLLSPASFNRERIGTQSKSTEALASGRLSSDVPDEFEAVYPLPSMQSPQISSIQTKFTNSAKALPNSVDGKLERLHLSAMTPSSLTSSEEPVPEHIHNTYRTAPRSPHELEDRDGYPGFVEPNENPSSKMTPTPSVPTPYEETIGSYSDDYENAEDDPSTETWSSRMPPTNVRVSSDEEGVGTDARRNALSNQIVHTEYTSPTTIKEFRRGSTSVDMTSLTRVSTQFDSRHPTCTSQNSGKPPVWKASSRASHTMLSQSLGRQYCTEFTEQTVEDIDDFDIEVIRSRGSHDYVVGGSSV</sequence>